<gene>
    <name evidence="1" type="ORF">BGM30_41930</name>
</gene>
<dbReference type="Proteomes" id="UP000236321">
    <property type="component" value="Unassembled WGS sequence"/>
</dbReference>
<comment type="caution">
    <text evidence="1">The sequence shown here is derived from an EMBL/GenBank/DDBJ whole genome shotgun (WGS) entry which is preliminary data.</text>
</comment>
<dbReference type="EMBL" id="BEYQ01000017">
    <property type="protein sequence ID" value="GBD55100.1"/>
    <property type="molecule type" value="Genomic_DNA"/>
</dbReference>
<dbReference type="AlphaFoldDB" id="A0A9P2YN30"/>
<reference evidence="2" key="1">
    <citation type="submission" date="2017-12" db="EMBL/GenBank/DDBJ databases">
        <title>Improved Draft Genome Sequence of Microcystis aeruginosa NIES-298, a Microcystin-Producing Cyanobacterium from Lake Kasumigaura, Japan.</title>
        <authorList>
            <person name="Yamaguchi H."/>
            <person name="Suzuki S."/>
            <person name="Kawachi M."/>
        </authorList>
    </citation>
    <scope>NUCLEOTIDE SEQUENCE [LARGE SCALE GENOMIC DNA]</scope>
    <source>
        <strain evidence="2">NIES-298</strain>
    </source>
</reference>
<organism evidence="1 2">
    <name type="scientific">Microcystis aeruginosa NIES-298</name>
    <dbReference type="NCBI Taxonomy" id="449468"/>
    <lineage>
        <taxon>Bacteria</taxon>
        <taxon>Bacillati</taxon>
        <taxon>Cyanobacteriota</taxon>
        <taxon>Cyanophyceae</taxon>
        <taxon>Oscillatoriophycideae</taxon>
        <taxon>Chroococcales</taxon>
        <taxon>Microcystaceae</taxon>
        <taxon>Microcystis</taxon>
    </lineage>
</organism>
<dbReference type="RefSeq" id="WP_103113312.1">
    <property type="nucleotide sequence ID" value="NZ_BEIU01000005.1"/>
</dbReference>
<dbReference type="InterPro" id="IPR025528">
    <property type="entry name" value="BrnA_antitoxin"/>
</dbReference>
<proteinExistence type="predicted"/>
<evidence type="ECO:0008006" key="3">
    <source>
        <dbReference type="Google" id="ProtNLM"/>
    </source>
</evidence>
<name>A0A9P2YN30_MICAE</name>
<evidence type="ECO:0000313" key="1">
    <source>
        <dbReference type="EMBL" id="GBD55100.1"/>
    </source>
</evidence>
<protein>
    <recommendedName>
        <fullName evidence="3">BrnA antitoxin family protein</fullName>
    </recommendedName>
</protein>
<accession>A0A9P2YN30</accession>
<evidence type="ECO:0000313" key="2">
    <source>
        <dbReference type="Proteomes" id="UP000236321"/>
    </source>
</evidence>
<dbReference type="Pfam" id="PF14384">
    <property type="entry name" value="BrnA_antitoxin"/>
    <property type="match status" value="1"/>
</dbReference>
<sequence length="102" mass="11699">MKKGDSNPVPPEIQAEIDALDASQEPIRTDLIPEAAGDWSRARRGVFYRPLKQQITLSLDADLIDWFKTQATQEEGYQTSINRVLREYVETRAKKQNPLKIE</sequence>